<feature type="transmembrane region" description="Helical" evidence="5">
    <location>
        <begin position="53"/>
        <end position="77"/>
    </location>
</feature>
<organism evidence="7 8">
    <name type="scientific">Portunus trituberculatus</name>
    <name type="common">Swimming crab</name>
    <name type="synonym">Neptunus trituberculatus</name>
    <dbReference type="NCBI Taxonomy" id="210409"/>
    <lineage>
        <taxon>Eukaryota</taxon>
        <taxon>Metazoa</taxon>
        <taxon>Ecdysozoa</taxon>
        <taxon>Arthropoda</taxon>
        <taxon>Crustacea</taxon>
        <taxon>Multicrustacea</taxon>
        <taxon>Malacostraca</taxon>
        <taxon>Eumalacostraca</taxon>
        <taxon>Eucarida</taxon>
        <taxon>Decapoda</taxon>
        <taxon>Pleocyemata</taxon>
        <taxon>Brachyura</taxon>
        <taxon>Eubrachyura</taxon>
        <taxon>Portunoidea</taxon>
        <taxon>Portunidae</taxon>
        <taxon>Portuninae</taxon>
        <taxon>Portunus</taxon>
    </lineage>
</organism>
<comment type="subcellular location">
    <subcellularLocation>
        <location evidence="1">Membrane</location>
        <topology evidence="1">Multi-pass membrane protein</topology>
    </subcellularLocation>
</comment>
<comment type="caution">
    <text evidence="7">The sequence shown here is derived from an EMBL/GenBank/DDBJ whole genome shotgun (WGS) entry which is preliminary data.</text>
</comment>
<dbReference type="Proteomes" id="UP000324222">
    <property type="component" value="Unassembled WGS sequence"/>
</dbReference>
<dbReference type="Pfam" id="PF01545">
    <property type="entry name" value="Cation_efflux"/>
    <property type="match status" value="1"/>
</dbReference>
<evidence type="ECO:0000256" key="5">
    <source>
        <dbReference type="SAM" id="Phobius"/>
    </source>
</evidence>
<gene>
    <name evidence="7" type="ORF">E2C01_054481</name>
</gene>
<feature type="domain" description="Cation efflux protein transmembrane" evidence="6">
    <location>
        <begin position="12"/>
        <end position="81"/>
    </location>
</feature>
<evidence type="ECO:0000259" key="6">
    <source>
        <dbReference type="Pfam" id="PF01545"/>
    </source>
</evidence>
<evidence type="ECO:0000313" key="7">
    <source>
        <dbReference type="EMBL" id="MPC60436.1"/>
    </source>
</evidence>
<dbReference type="EMBL" id="VSRR010017515">
    <property type="protein sequence ID" value="MPC60436.1"/>
    <property type="molecule type" value="Genomic_DNA"/>
</dbReference>
<protein>
    <recommendedName>
        <fullName evidence="6">Cation efflux protein transmembrane domain-containing protein</fullName>
    </recommendedName>
</protein>
<evidence type="ECO:0000313" key="8">
    <source>
        <dbReference type="Proteomes" id="UP000324222"/>
    </source>
</evidence>
<name>A0A5B7GS34_PORTR</name>
<keyword evidence="8" id="KW-1185">Reference proteome</keyword>
<keyword evidence="4 5" id="KW-0472">Membrane</keyword>
<evidence type="ECO:0000256" key="3">
    <source>
        <dbReference type="ARBA" id="ARBA00022989"/>
    </source>
</evidence>
<dbReference type="GO" id="GO:0016020">
    <property type="term" value="C:membrane"/>
    <property type="evidence" value="ECO:0007669"/>
    <property type="project" value="UniProtKB-SubCell"/>
</dbReference>
<dbReference type="AlphaFoldDB" id="A0A5B7GS34"/>
<keyword evidence="2 5" id="KW-0812">Transmembrane</keyword>
<proteinExistence type="predicted"/>
<dbReference type="InterPro" id="IPR027469">
    <property type="entry name" value="Cation_efflux_TMD_sf"/>
</dbReference>
<dbReference type="OrthoDB" id="9944568at2759"/>
<evidence type="ECO:0000256" key="1">
    <source>
        <dbReference type="ARBA" id="ARBA00004141"/>
    </source>
</evidence>
<dbReference type="InterPro" id="IPR058533">
    <property type="entry name" value="Cation_efflux_TM"/>
</dbReference>
<keyword evidence="3 5" id="KW-1133">Transmembrane helix</keyword>
<evidence type="ECO:0000256" key="2">
    <source>
        <dbReference type="ARBA" id="ARBA00022692"/>
    </source>
</evidence>
<dbReference type="Gene3D" id="1.20.1510.10">
    <property type="entry name" value="Cation efflux protein transmembrane domain"/>
    <property type="match status" value="1"/>
</dbReference>
<sequence>MLPLNSFPSYIQKKNPSFPRSIALILHGCGCHGYFHGAQKSTKSKSLNMRAALVHFVADILQTLAVLVAAIIVKIWVSSSWFSLIYLFTVCI</sequence>
<accession>A0A5B7GS34</accession>
<reference evidence="7 8" key="1">
    <citation type="submission" date="2019-05" db="EMBL/GenBank/DDBJ databases">
        <title>Another draft genome of Portunus trituberculatus and its Hox gene families provides insights of decapod evolution.</title>
        <authorList>
            <person name="Jeong J.-H."/>
            <person name="Song I."/>
            <person name="Kim S."/>
            <person name="Choi T."/>
            <person name="Kim D."/>
            <person name="Ryu S."/>
            <person name="Kim W."/>
        </authorList>
    </citation>
    <scope>NUCLEOTIDE SEQUENCE [LARGE SCALE GENOMIC DNA]</scope>
    <source>
        <tissue evidence="7">Muscle</tissue>
    </source>
</reference>
<dbReference type="SUPFAM" id="SSF161111">
    <property type="entry name" value="Cation efflux protein transmembrane domain-like"/>
    <property type="match status" value="1"/>
</dbReference>
<evidence type="ECO:0000256" key="4">
    <source>
        <dbReference type="ARBA" id="ARBA00023136"/>
    </source>
</evidence>